<dbReference type="RefSeq" id="WP_120947893.1">
    <property type="nucleotide sequence ID" value="NZ_QXQP01000001.1"/>
</dbReference>
<organism evidence="1 2">
    <name type="scientific">Helicobacter mehlei</name>
    <dbReference type="NCBI Taxonomy" id="2316080"/>
    <lineage>
        <taxon>Bacteria</taxon>
        <taxon>Pseudomonadati</taxon>
        <taxon>Campylobacterota</taxon>
        <taxon>Epsilonproteobacteria</taxon>
        <taxon>Campylobacterales</taxon>
        <taxon>Helicobacteraceae</taxon>
        <taxon>Helicobacter</taxon>
    </lineage>
</organism>
<evidence type="ECO:0008006" key="3">
    <source>
        <dbReference type="Google" id="ProtNLM"/>
    </source>
</evidence>
<dbReference type="EMBL" id="VKGC01000004">
    <property type="protein sequence ID" value="TSA86006.1"/>
    <property type="molecule type" value="Genomic_DNA"/>
</dbReference>
<gene>
    <name evidence="1" type="ORF">FNE76_02675</name>
</gene>
<sequence>MKKLATIGMGLVFLGFFIGGLAFERFVLSKHASNKDKTQITLEIQTTQEVTPKTYTTHLVFSSANALLSAPVLSPQQEESIKAGFSEINKLVKNANLCHATSYSLKPNYTFDKDNRQVLTGYKLYADMGCSFKASALSQYETLRDKIAQVAAKSTLFVLNTPALHFKTEDLDWTSLQGVLVQKAQKQATFWTQKLGKQCHIQHLDLYGNNPTTRLSTLPAQNKEHFSDKLELSLMARLMLECV</sequence>
<name>A0A553V0L2_9HELI</name>
<protein>
    <recommendedName>
        <fullName evidence="3">Periplasmic protein</fullName>
    </recommendedName>
</protein>
<proteinExistence type="predicted"/>
<accession>A0A553V0L2</accession>
<evidence type="ECO:0000313" key="2">
    <source>
        <dbReference type="Proteomes" id="UP000319322"/>
    </source>
</evidence>
<keyword evidence="2" id="KW-1185">Reference proteome</keyword>
<dbReference type="OrthoDB" id="5329357at2"/>
<comment type="caution">
    <text evidence="1">The sequence shown here is derived from an EMBL/GenBank/DDBJ whole genome shotgun (WGS) entry which is preliminary data.</text>
</comment>
<reference evidence="1" key="1">
    <citation type="submission" date="2019-07" db="EMBL/GenBank/DDBJ databases">
        <title>Helicobacter labacensis sp. nov., Helicobacter mehlei sp. nov. and Helicobacter vulpis sp. nov., isolated from gastric mucosa of red fox (Vulpis vulpis).</title>
        <authorList>
            <person name="Kusar D."/>
            <person name="Gruntar I."/>
            <person name="Pate M."/>
            <person name="Zajc U."/>
            <person name="Ocepek M."/>
        </authorList>
    </citation>
    <scope>NUCLEOTIDE SEQUENCE [LARGE SCALE GENOMIC DNA]</scope>
    <source>
        <strain evidence="1">L8b</strain>
    </source>
</reference>
<evidence type="ECO:0000313" key="1">
    <source>
        <dbReference type="EMBL" id="TSA86006.1"/>
    </source>
</evidence>
<reference evidence="1" key="2">
    <citation type="submission" date="2019-07" db="EMBL/GenBank/DDBJ databases">
        <authorList>
            <person name="Papic B."/>
        </authorList>
    </citation>
    <scope>NUCLEOTIDE SEQUENCE [LARGE SCALE GENOMIC DNA]</scope>
    <source>
        <strain evidence="1">L8b</strain>
    </source>
</reference>
<dbReference type="AlphaFoldDB" id="A0A553V0L2"/>
<dbReference type="Proteomes" id="UP000319322">
    <property type="component" value="Unassembled WGS sequence"/>
</dbReference>